<accession>A0A3M0GGE4</accession>
<protein>
    <submittedName>
        <fullName evidence="1">Uncharacterized protein</fullName>
    </submittedName>
</protein>
<comment type="caution">
    <text evidence="1">The sequence shown here is derived from an EMBL/GenBank/DDBJ whole genome shotgun (WGS) entry which is preliminary data.</text>
</comment>
<name>A0A3M0GGE4_9ACTN</name>
<gene>
    <name evidence="1" type="ORF">EAX62_11045</name>
</gene>
<dbReference type="OrthoDB" id="4858952at2"/>
<keyword evidence="2" id="KW-1185">Reference proteome</keyword>
<dbReference type="EMBL" id="REFW01000002">
    <property type="protein sequence ID" value="RMB60209.1"/>
    <property type="molecule type" value="Genomic_DNA"/>
</dbReference>
<reference evidence="1 2" key="1">
    <citation type="submission" date="2018-10" db="EMBL/GenBank/DDBJ databases">
        <title>Tessaracoccus antarcticuss sp. nov., isolated from sediment.</title>
        <authorList>
            <person name="Zhou L.Y."/>
            <person name="Du Z.J."/>
        </authorList>
    </citation>
    <scope>NUCLEOTIDE SEQUENCE [LARGE SCALE GENOMIC DNA]</scope>
    <source>
        <strain evidence="1 2">JDX10</strain>
    </source>
</reference>
<sequence>MTYTQPLGYRLPASQSLPSLSRALERFGWPLWRTEVLRAVSTVSAELLASHGDHGSVYRKWSHDQISESDLVLSHVSDGSIVYRAAEFLDIGHSLMHRMSALPLPVKLDLRCRAQLMDDPGDPERQWTYVLFGTEHQRLEDAFLQLRGIEVYALTVEDDILQDHESDPLWSARSVVWDRVLAPYTRSSPLSISAPEPQVTFDIGESLYYTHMDDEFQAQGKTTVTAVVKEVSRMLGDQAPGDLLEQLTAPIKS</sequence>
<evidence type="ECO:0000313" key="1">
    <source>
        <dbReference type="EMBL" id="RMB60209.1"/>
    </source>
</evidence>
<dbReference type="RefSeq" id="WP_121901689.1">
    <property type="nucleotide sequence ID" value="NZ_REFW01000002.1"/>
</dbReference>
<proteinExistence type="predicted"/>
<dbReference type="AlphaFoldDB" id="A0A3M0GGE4"/>
<dbReference type="Proteomes" id="UP000275256">
    <property type="component" value="Unassembled WGS sequence"/>
</dbReference>
<evidence type="ECO:0000313" key="2">
    <source>
        <dbReference type="Proteomes" id="UP000275256"/>
    </source>
</evidence>
<organism evidence="1 2">
    <name type="scientific">Tessaracoccus antarcticus</name>
    <dbReference type="NCBI Taxonomy" id="2479848"/>
    <lineage>
        <taxon>Bacteria</taxon>
        <taxon>Bacillati</taxon>
        <taxon>Actinomycetota</taxon>
        <taxon>Actinomycetes</taxon>
        <taxon>Propionibacteriales</taxon>
        <taxon>Propionibacteriaceae</taxon>
        <taxon>Tessaracoccus</taxon>
    </lineage>
</organism>